<dbReference type="Pfam" id="PF00535">
    <property type="entry name" value="Glycos_transf_2"/>
    <property type="match status" value="1"/>
</dbReference>
<dbReference type="PANTHER" id="PTHR43685:SF2">
    <property type="entry name" value="GLYCOSYLTRANSFERASE 2-LIKE DOMAIN-CONTAINING PROTEIN"/>
    <property type="match status" value="1"/>
</dbReference>
<gene>
    <name evidence="2" type="ORF">GU926_17360</name>
</gene>
<organism evidence="2 3">
    <name type="scientific">Nibribacter ruber</name>
    <dbReference type="NCBI Taxonomy" id="2698458"/>
    <lineage>
        <taxon>Bacteria</taxon>
        <taxon>Pseudomonadati</taxon>
        <taxon>Bacteroidota</taxon>
        <taxon>Cytophagia</taxon>
        <taxon>Cytophagales</taxon>
        <taxon>Hymenobacteraceae</taxon>
        <taxon>Nibribacter</taxon>
    </lineage>
</organism>
<feature type="domain" description="Glycosyltransferase 2-like" evidence="1">
    <location>
        <begin position="6"/>
        <end position="175"/>
    </location>
</feature>
<keyword evidence="3" id="KW-1185">Reference proteome</keyword>
<accession>A0A6P1P3Z7</accession>
<dbReference type="AlphaFoldDB" id="A0A6P1P3Z7"/>
<proteinExistence type="predicted"/>
<dbReference type="KEGG" id="nib:GU926_17360"/>
<keyword evidence="2" id="KW-0808">Transferase</keyword>
<dbReference type="InterPro" id="IPR029044">
    <property type="entry name" value="Nucleotide-diphossugar_trans"/>
</dbReference>
<evidence type="ECO:0000313" key="2">
    <source>
        <dbReference type="EMBL" id="QHL89101.1"/>
    </source>
</evidence>
<dbReference type="Gene3D" id="3.90.550.10">
    <property type="entry name" value="Spore Coat Polysaccharide Biosynthesis Protein SpsA, Chain A"/>
    <property type="match status" value="1"/>
</dbReference>
<dbReference type="PANTHER" id="PTHR43685">
    <property type="entry name" value="GLYCOSYLTRANSFERASE"/>
    <property type="match status" value="1"/>
</dbReference>
<dbReference type="RefSeq" id="WP_160694131.1">
    <property type="nucleotide sequence ID" value="NZ_CP047897.1"/>
</dbReference>
<sequence length="361" mass="41220">MEIGVSVVICTFNGARLLPKTLRHLAQQQVREDIKWEVLIVDNASTDNSQRVIYDVWADSQTTVPLIILYQPQPGLTHARHMAMENATYDFVLFCDDDNWLAPDYVSTAYGLMTQNPSIGALGGRGELVFENKVPLWVRGHGLFANGPQAKESGSVPNNVVYGAGCVIRKTAYEKIVKAQFQPLLADRLGTHLSAGGDYELCYNLALAGYSIWYEEKLRFKHFMPNSRLSWEYTVRLIKQGAKSFESIVPYRIFLNKGARGQLTFYLCLVLIMASYALKWTRAFLSYLGCYWHKEERDFYFLKTISARAKISALFPHRALYANFQRIHVFDQHLRKVPSKQEEPMAQDAMAADFPEMYMPV</sequence>
<reference evidence="2 3" key="1">
    <citation type="submission" date="2020-01" db="EMBL/GenBank/DDBJ databases">
        <authorList>
            <person name="Kim M."/>
        </authorList>
    </citation>
    <scope>NUCLEOTIDE SEQUENCE [LARGE SCALE GENOMIC DNA]</scope>
    <source>
        <strain evidence="2 3">BT10</strain>
    </source>
</reference>
<evidence type="ECO:0000259" key="1">
    <source>
        <dbReference type="Pfam" id="PF00535"/>
    </source>
</evidence>
<dbReference type="InterPro" id="IPR001173">
    <property type="entry name" value="Glyco_trans_2-like"/>
</dbReference>
<name>A0A6P1P3Z7_9BACT</name>
<evidence type="ECO:0000313" key="3">
    <source>
        <dbReference type="Proteomes" id="UP000464214"/>
    </source>
</evidence>
<dbReference type="SUPFAM" id="SSF53448">
    <property type="entry name" value="Nucleotide-diphospho-sugar transferases"/>
    <property type="match status" value="1"/>
</dbReference>
<dbReference type="EMBL" id="CP047897">
    <property type="protein sequence ID" value="QHL89101.1"/>
    <property type="molecule type" value="Genomic_DNA"/>
</dbReference>
<dbReference type="InterPro" id="IPR050834">
    <property type="entry name" value="Glycosyltransf_2"/>
</dbReference>
<protein>
    <submittedName>
        <fullName evidence="2">Glycosyltransferase</fullName>
    </submittedName>
</protein>
<dbReference type="Proteomes" id="UP000464214">
    <property type="component" value="Chromosome"/>
</dbReference>
<dbReference type="CDD" id="cd00761">
    <property type="entry name" value="Glyco_tranf_GTA_type"/>
    <property type="match status" value="1"/>
</dbReference>
<dbReference type="GO" id="GO:0016740">
    <property type="term" value="F:transferase activity"/>
    <property type="evidence" value="ECO:0007669"/>
    <property type="project" value="UniProtKB-KW"/>
</dbReference>